<evidence type="ECO:0000313" key="2">
    <source>
        <dbReference type="EMBL" id="GLQ88270.1"/>
    </source>
</evidence>
<dbReference type="PANTHER" id="PTHR41791">
    <property type="entry name" value="SSL7039 PROTEIN"/>
    <property type="match status" value="1"/>
</dbReference>
<dbReference type="RefSeq" id="WP_284331716.1">
    <property type="nucleotide sequence ID" value="NZ_BSOA01000015.1"/>
</dbReference>
<dbReference type="Proteomes" id="UP001156627">
    <property type="component" value="Unassembled WGS sequence"/>
</dbReference>
<evidence type="ECO:0000256" key="1">
    <source>
        <dbReference type="SAM" id="Coils"/>
    </source>
</evidence>
<dbReference type="InterPro" id="IPR014056">
    <property type="entry name" value="TypeIITA-like_toxin_pred"/>
</dbReference>
<dbReference type="EMBL" id="BSOA01000015">
    <property type="protein sequence ID" value="GLQ88270.1"/>
    <property type="molecule type" value="Genomic_DNA"/>
</dbReference>
<dbReference type="PANTHER" id="PTHR41791:SF1">
    <property type="entry name" value="SSL7039 PROTEIN"/>
    <property type="match status" value="1"/>
</dbReference>
<dbReference type="PIRSF" id="PIRSF028744">
    <property type="entry name" value="Addict_mod_HI1419"/>
    <property type="match status" value="1"/>
</dbReference>
<keyword evidence="1" id="KW-0175">Coiled coil</keyword>
<evidence type="ECO:0000313" key="3">
    <source>
        <dbReference type="Proteomes" id="UP001156627"/>
    </source>
</evidence>
<proteinExistence type="predicted"/>
<feature type="coiled-coil region" evidence="1">
    <location>
        <begin position="84"/>
        <end position="111"/>
    </location>
</feature>
<keyword evidence="3" id="KW-1185">Reference proteome</keyword>
<sequence>MPAITEYVDSKGRNHYAEFFNDLPAVAAAKVTVAVVRMETGHSSGLKSLGAGLAEWRIDWGKGIRIYVHQDGDELIVLMGGGDKSDQSKEIEKAIDLVKEYKQRKKQSKEATKKATTVKRKNKK</sequence>
<name>A0ABQ5X9C5_9GAMM</name>
<reference evidence="3" key="1">
    <citation type="journal article" date="2019" name="Int. J. Syst. Evol. Microbiol.">
        <title>The Global Catalogue of Microorganisms (GCM) 10K type strain sequencing project: providing services to taxonomists for standard genome sequencing and annotation.</title>
        <authorList>
            <consortium name="The Broad Institute Genomics Platform"/>
            <consortium name="The Broad Institute Genome Sequencing Center for Infectious Disease"/>
            <person name="Wu L."/>
            <person name="Ma J."/>
        </authorList>
    </citation>
    <scope>NUCLEOTIDE SEQUENCE [LARGE SCALE GENOMIC DNA]</scope>
    <source>
        <strain evidence="3">NBRC 111981</strain>
    </source>
</reference>
<dbReference type="NCBIfam" id="TIGR02683">
    <property type="entry name" value="upstrm_HI1419"/>
    <property type="match status" value="1"/>
</dbReference>
<gene>
    <name evidence="2" type="ORF">GCM10007898_18390</name>
</gene>
<accession>A0ABQ5X9C5</accession>
<evidence type="ECO:0008006" key="4">
    <source>
        <dbReference type="Google" id="ProtNLM"/>
    </source>
</evidence>
<organism evidence="2 3">
    <name type="scientific">Dyella flagellata</name>
    <dbReference type="NCBI Taxonomy" id="1867833"/>
    <lineage>
        <taxon>Bacteria</taxon>
        <taxon>Pseudomonadati</taxon>
        <taxon>Pseudomonadota</taxon>
        <taxon>Gammaproteobacteria</taxon>
        <taxon>Lysobacterales</taxon>
        <taxon>Rhodanobacteraceae</taxon>
        <taxon>Dyella</taxon>
    </lineage>
</organism>
<comment type="caution">
    <text evidence="2">The sequence shown here is derived from an EMBL/GenBank/DDBJ whole genome shotgun (WGS) entry which is preliminary data.</text>
</comment>
<protein>
    <recommendedName>
        <fullName evidence="4">Addiction module killer protein</fullName>
    </recommendedName>
</protein>